<evidence type="ECO:0000313" key="3">
    <source>
        <dbReference type="Proteomes" id="UP000279259"/>
    </source>
</evidence>
<dbReference type="PANTHER" id="PTHR43233:SF1">
    <property type="entry name" value="FAMILY N-ACETYLTRANSFERASE, PUTATIVE (AFU_ORTHOLOGUE AFUA_6G03350)-RELATED"/>
    <property type="match status" value="1"/>
</dbReference>
<feature type="domain" description="N-acetyltransferase" evidence="1">
    <location>
        <begin position="19"/>
        <end position="162"/>
    </location>
</feature>
<dbReference type="SUPFAM" id="SSF55729">
    <property type="entry name" value="Acyl-CoA N-acyltransferases (Nat)"/>
    <property type="match status" value="1"/>
</dbReference>
<evidence type="ECO:0000313" key="2">
    <source>
        <dbReference type="EMBL" id="RSH93767.1"/>
    </source>
</evidence>
<accession>A0A427YRS2</accession>
<gene>
    <name evidence="2" type="ORF">EHS25_006415</name>
</gene>
<organism evidence="2 3">
    <name type="scientific">Saitozyma podzolica</name>
    <dbReference type="NCBI Taxonomy" id="1890683"/>
    <lineage>
        <taxon>Eukaryota</taxon>
        <taxon>Fungi</taxon>
        <taxon>Dikarya</taxon>
        <taxon>Basidiomycota</taxon>
        <taxon>Agaricomycotina</taxon>
        <taxon>Tremellomycetes</taxon>
        <taxon>Tremellales</taxon>
        <taxon>Trimorphomycetaceae</taxon>
        <taxon>Saitozyma</taxon>
    </lineage>
</organism>
<keyword evidence="3" id="KW-1185">Reference proteome</keyword>
<reference evidence="2 3" key="1">
    <citation type="submission" date="2018-11" db="EMBL/GenBank/DDBJ databases">
        <title>Genome sequence of Saitozyma podzolica DSM 27192.</title>
        <authorList>
            <person name="Aliyu H."/>
            <person name="Gorte O."/>
            <person name="Ochsenreither K."/>
        </authorList>
    </citation>
    <scope>NUCLEOTIDE SEQUENCE [LARGE SCALE GENOMIC DNA]</scope>
    <source>
        <strain evidence="2 3">DSM 27192</strain>
    </source>
</reference>
<sequence length="168" mass="19053">MASPSHPSALRLPAPWSEYHIDSSPTRFDVEVAWSYLSTQAYWGRHRSRELVELQIQKAWLVFGLFHEPSSSMVGMARVVGDGDTNLLMDVFVLPAHQGNGLGVAFLEHVLNGEDRKSWRWLMHTGDRKDWYVQKLGFRVVGPGARGKMMGVPYFVLEKDGRVPDDEV</sequence>
<dbReference type="GO" id="GO:0016747">
    <property type="term" value="F:acyltransferase activity, transferring groups other than amino-acyl groups"/>
    <property type="evidence" value="ECO:0007669"/>
    <property type="project" value="InterPro"/>
</dbReference>
<evidence type="ECO:0000259" key="1">
    <source>
        <dbReference type="PROSITE" id="PS51186"/>
    </source>
</evidence>
<dbReference type="InterPro" id="IPR016181">
    <property type="entry name" value="Acyl_CoA_acyltransferase"/>
</dbReference>
<dbReference type="AlphaFoldDB" id="A0A427YRS2"/>
<dbReference type="OrthoDB" id="10039976at2759"/>
<proteinExistence type="predicted"/>
<name>A0A427YRS2_9TREE</name>
<dbReference type="Pfam" id="PF13508">
    <property type="entry name" value="Acetyltransf_7"/>
    <property type="match status" value="1"/>
</dbReference>
<dbReference type="CDD" id="cd04301">
    <property type="entry name" value="NAT_SF"/>
    <property type="match status" value="1"/>
</dbReference>
<dbReference type="Proteomes" id="UP000279259">
    <property type="component" value="Unassembled WGS sequence"/>
</dbReference>
<dbReference type="InterPro" id="IPR000182">
    <property type="entry name" value="GNAT_dom"/>
</dbReference>
<comment type="caution">
    <text evidence="2">The sequence shown here is derived from an EMBL/GenBank/DDBJ whole genome shotgun (WGS) entry which is preliminary data.</text>
</comment>
<protein>
    <recommendedName>
        <fullName evidence="1">N-acetyltransferase domain-containing protein</fullName>
    </recommendedName>
</protein>
<dbReference type="PROSITE" id="PS51186">
    <property type="entry name" value="GNAT"/>
    <property type="match status" value="1"/>
</dbReference>
<dbReference type="InterPro" id="IPR053144">
    <property type="entry name" value="Acetyltransferase_Butenolide"/>
</dbReference>
<dbReference type="EMBL" id="RSCD01000003">
    <property type="protein sequence ID" value="RSH93767.1"/>
    <property type="molecule type" value="Genomic_DNA"/>
</dbReference>
<dbReference type="STRING" id="1890683.A0A427YRS2"/>
<dbReference type="PANTHER" id="PTHR43233">
    <property type="entry name" value="FAMILY N-ACETYLTRANSFERASE, PUTATIVE (AFU_ORTHOLOGUE AFUA_6G03350)-RELATED"/>
    <property type="match status" value="1"/>
</dbReference>
<dbReference type="Gene3D" id="3.40.630.30">
    <property type="match status" value="1"/>
</dbReference>